<protein>
    <recommendedName>
        <fullName evidence="1">PIN domain-containing protein</fullName>
    </recommendedName>
</protein>
<dbReference type="RefSeq" id="WP_085641578.1">
    <property type="nucleotide sequence ID" value="NZ_JFKC01000042.1"/>
</dbReference>
<dbReference type="InterPro" id="IPR002716">
    <property type="entry name" value="PIN_dom"/>
</dbReference>
<proteinExistence type="predicted"/>
<reference evidence="2 3" key="1">
    <citation type="submission" date="2014-03" db="EMBL/GenBank/DDBJ databases">
        <title>The draft genome sequence of Marivita geojedonensis KCTC 23882.</title>
        <authorList>
            <person name="Lai Q."/>
            <person name="Shao Z."/>
        </authorList>
    </citation>
    <scope>NUCLEOTIDE SEQUENCE [LARGE SCALE GENOMIC DNA]</scope>
    <source>
        <strain evidence="2 3">DPG-138</strain>
    </source>
</reference>
<evidence type="ECO:0000313" key="3">
    <source>
        <dbReference type="Proteomes" id="UP000193926"/>
    </source>
</evidence>
<accession>A0A1X4N913</accession>
<dbReference type="PANTHER" id="PTHR39664:SF2">
    <property type="entry name" value="NUCLEIC ACID-BINDING PROTEIN, CONTAINING PIN DOMAIN-RELATED"/>
    <property type="match status" value="1"/>
</dbReference>
<dbReference type="Proteomes" id="UP000193926">
    <property type="component" value="Unassembled WGS sequence"/>
</dbReference>
<dbReference type="SUPFAM" id="SSF88723">
    <property type="entry name" value="PIN domain-like"/>
    <property type="match status" value="1"/>
</dbReference>
<dbReference type="PANTHER" id="PTHR39664">
    <property type="match status" value="1"/>
</dbReference>
<gene>
    <name evidence="2" type="ORF">MGEO_20270</name>
</gene>
<dbReference type="AlphaFoldDB" id="A0A1X4N913"/>
<organism evidence="2 3">
    <name type="scientific">Marivita geojedonensis</name>
    <dbReference type="NCBI Taxonomy" id="1123756"/>
    <lineage>
        <taxon>Bacteria</taxon>
        <taxon>Pseudomonadati</taxon>
        <taxon>Pseudomonadota</taxon>
        <taxon>Alphaproteobacteria</taxon>
        <taxon>Rhodobacterales</taxon>
        <taxon>Roseobacteraceae</taxon>
        <taxon>Marivita</taxon>
    </lineage>
</organism>
<comment type="caution">
    <text evidence="2">The sequence shown here is derived from an EMBL/GenBank/DDBJ whole genome shotgun (WGS) entry which is preliminary data.</text>
</comment>
<evidence type="ECO:0000259" key="1">
    <source>
        <dbReference type="Pfam" id="PF01850"/>
    </source>
</evidence>
<feature type="domain" description="PIN" evidence="1">
    <location>
        <begin position="2"/>
        <end position="126"/>
    </location>
</feature>
<sequence length="136" mass="15155">MIALDTNVLVRFLTQDDPDQGRMASDLIGGLTEQNPGFVAREVLLELVWVLERSYRYERSEIARVLEGFLSASELEIEEGDSVGAVLQLYETKGFGFSDLMIRQAALRSGAATLKTFDRKAARLDGVEWIGSVQQQ</sequence>
<dbReference type="InterPro" id="IPR029060">
    <property type="entry name" value="PIN-like_dom_sf"/>
</dbReference>
<dbReference type="OrthoDB" id="3175275at2"/>
<evidence type="ECO:0000313" key="2">
    <source>
        <dbReference type="EMBL" id="OSQ42797.1"/>
    </source>
</evidence>
<dbReference type="Pfam" id="PF01850">
    <property type="entry name" value="PIN"/>
    <property type="match status" value="1"/>
</dbReference>
<dbReference type="CDD" id="cd18683">
    <property type="entry name" value="PIN_VapC-like"/>
    <property type="match status" value="1"/>
</dbReference>
<name>A0A1X4N913_9RHOB</name>
<dbReference type="EMBL" id="JFKC01000042">
    <property type="protein sequence ID" value="OSQ42797.1"/>
    <property type="molecule type" value="Genomic_DNA"/>
</dbReference>
<dbReference type="Gene3D" id="3.40.50.1010">
    <property type="entry name" value="5'-nuclease"/>
    <property type="match status" value="1"/>
</dbReference>
<dbReference type="STRING" id="1123756.MGEO_20270"/>
<keyword evidence="3" id="KW-1185">Reference proteome</keyword>